<dbReference type="SUPFAM" id="SSF46785">
    <property type="entry name" value="Winged helix' DNA-binding domain"/>
    <property type="match status" value="1"/>
</dbReference>
<accession>A0ABQ6BYJ0</accession>
<evidence type="ECO:0000313" key="2">
    <source>
        <dbReference type="EMBL" id="GLS13037.1"/>
    </source>
</evidence>
<dbReference type="InterPro" id="IPR000595">
    <property type="entry name" value="cNMP-bd_dom"/>
</dbReference>
<proteinExistence type="predicted"/>
<evidence type="ECO:0000259" key="1">
    <source>
        <dbReference type="PROSITE" id="PS50042"/>
    </source>
</evidence>
<dbReference type="CDD" id="cd00038">
    <property type="entry name" value="CAP_ED"/>
    <property type="match status" value="1"/>
</dbReference>
<dbReference type="Gene3D" id="2.60.120.10">
    <property type="entry name" value="Jelly Rolls"/>
    <property type="match status" value="1"/>
</dbReference>
<keyword evidence="3" id="KW-1185">Reference proteome</keyword>
<dbReference type="InterPro" id="IPR014710">
    <property type="entry name" value="RmlC-like_jellyroll"/>
</dbReference>
<dbReference type="Proteomes" id="UP001156903">
    <property type="component" value="Unassembled WGS sequence"/>
</dbReference>
<dbReference type="InterPro" id="IPR018490">
    <property type="entry name" value="cNMP-bd_dom_sf"/>
</dbReference>
<dbReference type="Pfam" id="PF00027">
    <property type="entry name" value="cNMP_binding"/>
    <property type="match status" value="1"/>
</dbReference>
<dbReference type="SUPFAM" id="SSF51206">
    <property type="entry name" value="cAMP-binding domain-like"/>
    <property type="match status" value="1"/>
</dbReference>
<dbReference type="PROSITE" id="PS50042">
    <property type="entry name" value="CNMP_BINDING_3"/>
    <property type="match status" value="1"/>
</dbReference>
<dbReference type="RefSeq" id="WP_284306494.1">
    <property type="nucleotide sequence ID" value="NZ_BSPB01000002.1"/>
</dbReference>
<feature type="domain" description="Cyclic nucleotide-binding" evidence="1">
    <location>
        <begin position="30"/>
        <end position="90"/>
    </location>
</feature>
<organism evidence="2 3">
    <name type="scientific">Hydrogenophaga electricum</name>
    <dbReference type="NCBI Taxonomy" id="1230953"/>
    <lineage>
        <taxon>Bacteria</taxon>
        <taxon>Pseudomonadati</taxon>
        <taxon>Pseudomonadota</taxon>
        <taxon>Betaproteobacteria</taxon>
        <taxon>Burkholderiales</taxon>
        <taxon>Comamonadaceae</taxon>
        <taxon>Hydrogenophaga</taxon>
    </lineage>
</organism>
<sequence>MSALLPLNALSREEHQFLGSKRHPLPACGYLYQQGDRSTELYWIRAGIVCLESVNERGERCILHFLGQGTVLGHETFLKQPRTFDARACTDALVEVIAPSLAPDPSLCAFMMRRVHAAAATPLQDAARFKVDLHRAQATEKVILLLKHLRKLHPEKADAYWLPSRNDMADILDINHATASRVVARLFREGALRRTASKSFVQVDWSLISRLRRGG</sequence>
<dbReference type="EMBL" id="BSPB01000002">
    <property type="protein sequence ID" value="GLS13037.1"/>
    <property type="molecule type" value="Genomic_DNA"/>
</dbReference>
<evidence type="ECO:0000313" key="3">
    <source>
        <dbReference type="Proteomes" id="UP001156903"/>
    </source>
</evidence>
<protein>
    <recommendedName>
        <fullName evidence="1">Cyclic nucleotide-binding domain-containing protein</fullName>
    </recommendedName>
</protein>
<dbReference type="InterPro" id="IPR036390">
    <property type="entry name" value="WH_DNA-bd_sf"/>
</dbReference>
<gene>
    <name evidence="2" type="ORF">GCM10007935_04650</name>
</gene>
<comment type="caution">
    <text evidence="2">The sequence shown here is derived from an EMBL/GenBank/DDBJ whole genome shotgun (WGS) entry which is preliminary data.</text>
</comment>
<name>A0ABQ6BYJ0_9BURK</name>
<reference evidence="3" key="1">
    <citation type="journal article" date="2019" name="Int. J. Syst. Evol. Microbiol.">
        <title>The Global Catalogue of Microorganisms (GCM) 10K type strain sequencing project: providing services to taxonomists for standard genome sequencing and annotation.</title>
        <authorList>
            <consortium name="The Broad Institute Genomics Platform"/>
            <consortium name="The Broad Institute Genome Sequencing Center for Infectious Disease"/>
            <person name="Wu L."/>
            <person name="Ma J."/>
        </authorList>
    </citation>
    <scope>NUCLEOTIDE SEQUENCE [LARGE SCALE GENOMIC DNA]</scope>
    <source>
        <strain evidence="3">NBRC 109341</strain>
    </source>
</reference>